<sequence>MRNIWRIFRRDVIDATSNVIAIIVIMGLIIVPALYAWFNIAASWDPYKNTKAIKVAVANTDQGYKSDLIPVKINVGETVTSTLRANDQLDWEFVGRQEALDGVDSGRYYAAIVIPKNFSADMMTLFSPDVKHAKLEYYLNKKKNAIAPNVTGKGADTVATTIDTTFAKTVGQVGIDLASQVFAYSRSPQMQQYLDTAKDHLDDLSDRMESASVQVRAYGGLLDASAGLIDSTGKIIGQSDSVLADSRKALDRGTRGAQTVGKTLAGSADSVDRALTQAGQAYDSISAKVDDAFDRAGSHSDQVADQLDALGGKVGESATGYEDMARRLEDLREAVDGDRHLPADQRQRLLGAIDHAAASIRSAQSAQKDLADRLTKAAQTARTGGDLGKARKDLKDKISQARRSVAGVTDDYRKDLRPQLDSLSGSVDEVANRAGELATGLDRTVKGAGGLSGTVAGDIGQAKGQLVAIADRLDHASQEMDTLSAHLSKAYAAKDGKESQAAAKLLSGDTDILASLLSSPAAVERKAVFPVMNYGSAMTPFYSTLSIWVGATILAAMMKVALSDKKKARILGMPSLEKGWRQADDMEGTVTSPHPWGAFRPDSPGNARRFGLKLYQEYFGRFLIFALLAVFQGILIGLGDLYYLKVQCIHPLMFILVAAFASFVFMNLIYTLVVSFGDIGKAIAVILLVMQVAGSGGTFPMETLPGFFQGVYPFLPFVHAIGAMQSAVAGAYGMEFWREMGFLALFLVPSLLLGLVLRKPVIRCNDWIVRNLERTKLM</sequence>
<evidence type="ECO:0000256" key="5">
    <source>
        <dbReference type="SAM" id="Phobius"/>
    </source>
</evidence>
<evidence type="ECO:0000256" key="3">
    <source>
        <dbReference type="ARBA" id="ARBA00022989"/>
    </source>
</evidence>
<evidence type="ECO:0000256" key="4">
    <source>
        <dbReference type="ARBA" id="ARBA00023136"/>
    </source>
</evidence>
<evidence type="ECO:0000313" key="7">
    <source>
        <dbReference type="EMBL" id="MEK0307302.1"/>
    </source>
</evidence>
<feature type="domain" description="ABC-2 type transporter transmembrane" evidence="6">
    <location>
        <begin position="611"/>
        <end position="755"/>
    </location>
</feature>
<keyword evidence="2 5" id="KW-0812">Transmembrane</keyword>
<proteinExistence type="predicted"/>
<comment type="subcellular location">
    <subcellularLocation>
        <location evidence="1">Membrane</location>
        <topology evidence="1">Multi-pass membrane protein</topology>
    </subcellularLocation>
</comment>
<dbReference type="InterPro" id="IPR013525">
    <property type="entry name" value="ABC2_TM"/>
</dbReference>
<feature type="transmembrane region" description="Helical" evidence="5">
    <location>
        <begin position="682"/>
        <end position="699"/>
    </location>
</feature>
<feature type="transmembrane region" description="Helical" evidence="5">
    <location>
        <begin position="618"/>
        <end position="643"/>
    </location>
</feature>
<reference evidence="7 8" key="1">
    <citation type="submission" date="2024-02" db="EMBL/GenBank/DDBJ databases">
        <title>Bifidobacterium honeyensis sp. nov., isolated from the comb honey.</title>
        <authorList>
            <person name="Liu W."/>
            <person name="Li Y."/>
        </authorList>
    </citation>
    <scope>NUCLEOTIDE SEQUENCE [LARGE SCALE GENOMIC DNA]</scope>
    <source>
        <strain evidence="7 8">IMAU50988</strain>
    </source>
</reference>
<keyword evidence="4 5" id="KW-0472">Membrane</keyword>
<dbReference type="NCBIfam" id="TIGR03061">
    <property type="entry name" value="pip_yhgE_Nterm"/>
    <property type="match status" value="1"/>
</dbReference>
<feature type="transmembrane region" description="Helical" evidence="5">
    <location>
        <begin position="541"/>
        <end position="562"/>
    </location>
</feature>
<evidence type="ECO:0000313" key="8">
    <source>
        <dbReference type="Proteomes" id="UP001373159"/>
    </source>
</evidence>
<dbReference type="RefSeq" id="WP_340470057.1">
    <property type="nucleotide sequence ID" value="NZ_JBANBB010000003.1"/>
</dbReference>
<feature type="transmembrane region" description="Helical" evidence="5">
    <location>
        <begin position="12"/>
        <end position="38"/>
    </location>
</feature>
<dbReference type="InterPro" id="IPR051328">
    <property type="entry name" value="T7SS_ABC-Transporter"/>
</dbReference>
<evidence type="ECO:0000256" key="1">
    <source>
        <dbReference type="ARBA" id="ARBA00004141"/>
    </source>
</evidence>
<dbReference type="InterPro" id="IPR017501">
    <property type="entry name" value="Phage_infect_YhgE_C"/>
</dbReference>
<dbReference type="EMBL" id="JBANBB010000003">
    <property type="protein sequence ID" value="MEK0307302.1"/>
    <property type="molecule type" value="Genomic_DNA"/>
</dbReference>
<keyword evidence="3 5" id="KW-1133">Transmembrane helix</keyword>
<accession>A0ABU8ZPW3</accession>
<evidence type="ECO:0000259" key="6">
    <source>
        <dbReference type="Pfam" id="PF12698"/>
    </source>
</evidence>
<comment type="caution">
    <text evidence="7">The sequence shown here is derived from an EMBL/GenBank/DDBJ whole genome shotgun (WGS) entry which is preliminary data.</text>
</comment>
<feature type="domain" description="ABC-2 type transporter transmembrane" evidence="6">
    <location>
        <begin position="23"/>
        <end position="161"/>
    </location>
</feature>
<dbReference type="NCBIfam" id="TIGR03062">
    <property type="entry name" value="pip_yhgE_Cterm"/>
    <property type="match status" value="1"/>
</dbReference>
<gene>
    <name evidence="7" type="ORF">V8P97_07500</name>
</gene>
<feature type="transmembrane region" description="Helical" evidence="5">
    <location>
        <begin position="649"/>
        <end position="670"/>
    </location>
</feature>
<dbReference type="PANTHER" id="PTHR43077">
    <property type="entry name" value="TRANSPORT PERMEASE YVFS-RELATED"/>
    <property type="match status" value="1"/>
</dbReference>
<organism evidence="7 8">
    <name type="scientific">Bifidobacterium favimelis</name>
    <dbReference type="NCBI Taxonomy" id="3122979"/>
    <lineage>
        <taxon>Bacteria</taxon>
        <taxon>Bacillati</taxon>
        <taxon>Actinomycetota</taxon>
        <taxon>Actinomycetes</taxon>
        <taxon>Bifidobacteriales</taxon>
        <taxon>Bifidobacteriaceae</taxon>
        <taxon>Bifidobacterium</taxon>
    </lineage>
</organism>
<name>A0ABU8ZPW3_9BIFI</name>
<dbReference type="Pfam" id="PF12698">
    <property type="entry name" value="ABC2_membrane_3"/>
    <property type="match status" value="2"/>
</dbReference>
<dbReference type="Gene3D" id="3.40.1710.10">
    <property type="entry name" value="abc type-2 transporter like domain"/>
    <property type="match status" value="1"/>
</dbReference>
<keyword evidence="8" id="KW-1185">Reference proteome</keyword>
<protein>
    <submittedName>
        <fullName evidence="7">YhgE/Pip domain-containing protein</fullName>
    </submittedName>
</protein>
<dbReference type="InterPro" id="IPR017500">
    <property type="entry name" value="Phage_infect_YhgE_N"/>
</dbReference>
<feature type="transmembrane region" description="Helical" evidence="5">
    <location>
        <begin position="740"/>
        <end position="757"/>
    </location>
</feature>
<dbReference type="PANTHER" id="PTHR43077:SF10">
    <property type="entry name" value="TRANSPORT PERMEASE PROTEIN"/>
    <property type="match status" value="1"/>
</dbReference>
<dbReference type="Proteomes" id="UP001373159">
    <property type="component" value="Unassembled WGS sequence"/>
</dbReference>
<evidence type="ECO:0000256" key="2">
    <source>
        <dbReference type="ARBA" id="ARBA00022692"/>
    </source>
</evidence>